<dbReference type="OrthoDB" id="9799565at2"/>
<dbReference type="EMBL" id="PPSW01000012">
    <property type="protein sequence ID" value="TLX47387.1"/>
    <property type="molecule type" value="Genomic_DNA"/>
</dbReference>
<dbReference type="Pfam" id="PF11391">
    <property type="entry name" value="DUF2798"/>
    <property type="match status" value="1"/>
</dbReference>
<sequence>MISAKYQKLVFSFFMALLMSCIMSFVITLFNVGFIENILFVWLKAWAFAFVVAFPTINLVAPIVNKLVSLVIIQSTPHEEQS</sequence>
<evidence type="ECO:0000313" key="3">
    <source>
        <dbReference type="Proteomes" id="UP000309186"/>
    </source>
</evidence>
<reference evidence="2 3" key="1">
    <citation type="submission" date="2018-01" db="EMBL/GenBank/DDBJ databases">
        <title>Co-occurrence of chitin degradation, pigmentation and bioactivity in marine Pseudoalteromonas.</title>
        <authorList>
            <person name="Paulsen S."/>
            <person name="Gram L."/>
            <person name="Machado H."/>
        </authorList>
    </citation>
    <scope>NUCLEOTIDE SEQUENCE [LARGE SCALE GENOMIC DNA]</scope>
    <source>
        <strain evidence="2 3">S3663</strain>
    </source>
</reference>
<keyword evidence="1" id="KW-1133">Transmembrane helix</keyword>
<accession>A0A5R9Q4T7</accession>
<comment type="caution">
    <text evidence="2">The sequence shown here is derived from an EMBL/GenBank/DDBJ whole genome shotgun (WGS) entry which is preliminary data.</text>
</comment>
<proteinExistence type="predicted"/>
<dbReference type="AlphaFoldDB" id="A0A5R9Q4T7"/>
<evidence type="ECO:0000256" key="1">
    <source>
        <dbReference type="SAM" id="Phobius"/>
    </source>
</evidence>
<evidence type="ECO:0000313" key="2">
    <source>
        <dbReference type="EMBL" id="TLX47387.1"/>
    </source>
</evidence>
<keyword evidence="1" id="KW-0812">Transmembrane</keyword>
<dbReference type="InterPro" id="IPR021529">
    <property type="entry name" value="DUF2798"/>
</dbReference>
<dbReference type="Proteomes" id="UP000309186">
    <property type="component" value="Unassembled WGS sequence"/>
</dbReference>
<protein>
    <recommendedName>
        <fullName evidence="4">DUF2798 domain-containing protein</fullName>
    </recommendedName>
</protein>
<organism evidence="2 3">
    <name type="scientific">Pseudoalteromonas phenolica</name>
    <dbReference type="NCBI Taxonomy" id="161398"/>
    <lineage>
        <taxon>Bacteria</taxon>
        <taxon>Pseudomonadati</taxon>
        <taxon>Pseudomonadota</taxon>
        <taxon>Gammaproteobacteria</taxon>
        <taxon>Alteromonadales</taxon>
        <taxon>Pseudoalteromonadaceae</taxon>
        <taxon>Pseudoalteromonas</taxon>
    </lineage>
</organism>
<feature type="transmembrane region" description="Helical" evidence="1">
    <location>
        <begin position="12"/>
        <end position="35"/>
    </location>
</feature>
<gene>
    <name evidence="2" type="ORF">C1E24_08510</name>
</gene>
<feature type="transmembrane region" description="Helical" evidence="1">
    <location>
        <begin position="41"/>
        <end position="64"/>
    </location>
</feature>
<dbReference type="PROSITE" id="PS51257">
    <property type="entry name" value="PROKAR_LIPOPROTEIN"/>
    <property type="match status" value="1"/>
</dbReference>
<dbReference type="RefSeq" id="WP_138480518.1">
    <property type="nucleotide sequence ID" value="NZ_PPSW01000012.1"/>
</dbReference>
<keyword evidence="1" id="KW-0472">Membrane</keyword>
<name>A0A5R9Q4T7_9GAMM</name>
<evidence type="ECO:0008006" key="4">
    <source>
        <dbReference type="Google" id="ProtNLM"/>
    </source>
</evidence>